<reference evidence="9 10" key="1">
    <citation type="submission" date="2016-07" db="EMBL/GenBank/DDBJ databases">
        <title>Pervasive Adenine N6-methylation of Active Genes in Fungi.</title>
        <authorList>
            <consortium name="DOE Joint Genome Institute"/>
            <person name="Mondo S.J."/>
            <person name="Dannebaum R.O."/>
            <person name="Kuo R.C."/>
            <person name="Labutti K."/>
            <person name="Haridas S."/>
            <person name="Kuo A."/>
            <person name="Salamov A."/>
            <person name="Ahrendt S.R."/>
            <person name="Lipzen A."/>
            <person name="Sullivan W."/>
            <person name="Andreopoulos W.B."/>
            <person name="Clum A."/>
            <person name="Lindquist E."/>
            <person name="Daum C."/>
            <person name="Ramamoorthy G.K."/>
            <person name="Gryganskyi A."/>
            <person name="Culley D."/>
            <person name="Magnuson J.K."/>
            <person name="James T.Y."/>
            <person name="O'Malley M.A."/>
            <person name="Stajich J.E."/>
            <person name="Spatafora J.W."/>
            <person name="Visel A."/>
            <person name="Grigoriev I.V."/>
        </authorList>
    </citation>
    <scope>NUCLEOTIDE SEQUENCE [LARGE SCALE GENOMIC DNA]</scope>
    <source>
        <strain evidence="9 10">62-1032</strain>
    </source>
</reference>
<dbReference type="EMBL" id="MCGR01000002">
    <property type="protein sequence ID" value="ORY91617.1"/>
    <property type="molecule type" value="Genomic_DNA"/>
</dbReference>
<sequence length="508" mass="56672">MSLWFRRQSNRVSCFYCNSDDLELIPAHSSSSKGKERAEGCAVGSQRDFWCSNCGQTNRRTETGEILSDEPAHHDPELNDDSFRKRATPSRSRLPTTYTSPFCRTCLSNQSLQVHLLASYPSTSSDEDDEPIPLLPEYKASLDTRYPLVCPACAPSVEEAIADKDSKARSAALGWRLRESKRARRMEQLRQSETRSSWRWRALGVVWGVRGAAFWTTHLAGISGCAAAALRPQLVDPLAEAWVPLTALVSFLWAFWDPTWLQARSERSLGRPPEVVGRSTFIAIQVLIYLLRLVLSLVQYFQLLRDPRLVRQAAAASLLVFAIALFASLHTIRLKRPVSIRLSARRPRITPSPPQDPADPLAALSLTSIPITSTPPPSSSSTSLRHRQPRRDPSQPTFGDRPSWSSSGAGVDPPPFPFPPAPSMDVDSDHEYETNENSMDWDPLPPTPTTSLPSRRDESSSWVLAPPRFFAPQEPTGLEGMFERTLKVDDGRGVDGKGSGGGRWWKWW</sequence>
<feature type="compositionally biased region" description="Pro residues" evidence="6">
    <location>
        <begin position="412"/>
        <end position="422"/>
    </location>
</feature>
<dbReference type="AlphaFoldDB" id="A0A1Y2G2N6"/>
<dbReference type="Proteomes" id="UP000193467">
    <property type="component" value="Unassembled WGS sequence"/>
</dbReference>
<dbReference type="InterPro" id="IPR042321">
    <property type="entry name" value="Ima1"/>
</dbReference>
<evidence type="ECO:0000256" key="1">
    <source>
        <dbReference type="ARBA" id="ARBA00004473"/>
    </source>
</evidence>
<evidence type="ECO:0000256" key="2">
    <source>
        <dbReference type="ARBA" id="ARBA00022692"/>
    </source>
</evidence>
<evidence type="ECO:0000313" key="10">
    <source>
        <dbReference type="Proteomes" id="UP000193467"/>
    </source>
</evidence>
<keyword evidence="4 7" id="KW-0472">Membrane</keyword>
<evidence type="ECO:0000256" key="6">
    <source>
        <dbReference type="SAM" id="MobiDB-lite"/>
    </source>
</evidence>
<comment type="caution">
    <text evidence="9">The sequence shown here is derived from an EMBL/GenBank/DDBJ whole genome shotgun (WGS) entry which is preliminary data.</text>
</comment>
<keyword evidence="5" id="KW-0539">Nucleus</keyword>
<protein>
    <submittedName>
        <fullName evidence="9">Ima1 N-terminal domain-domain-containing protein</fullName>
    </submittedName>
</protein>
<evidence type="ECO:0000313" key="9">
    <source>
        <dbReference type="EMBL" id="ORY91617.1"/>
    </source>
</evidence>
<evidence type="ECO:0000256" key="3">
    <source>
        <dbReference type="ARBA" id="ARBA00022989"/>
    </source>
</evidence>
<dbReference type="STRING" id="106004.A0A1Y2G2N6"/>
<dbReference type="GO" id="GO:0005637">
    <property type="term" value="C:nuclear inner membrane"/>
    <property type="evidence" value="ECO:0007669"/>
    <property type="project" value="UniProtKB-SubCell"/>
</dbReference>
<evidence type="ECO:0000256" key="5">
    <source>
        <dbReference type="ARBA" id="ARBA00023242"/>
    </source>
</evidence>
<feature type="compositionally biased region" description="Basic and acidic residues" evidence="6">
    <location>
        <begin position="70"/>
        <end position="84"/>
    </location>
</feature>
<keyword evidence="3 7" id="KW-1133">Transmembrane helix</keyword>
<evidence type="ECO:0000259" key="8">
    <source>
        <dbReference type="Pfam" id="PF09779"/>
    </source>
</evidence>
<dbReference type="InParanoid" id="A0A1Y2G2N6"/>
<accession>A0A1Y2G2N6</accession>
<dbReference type="GO" id="GO:0034992">
    <property type="term" value="C:microtubule organizing center attachment site"/>
    <property type="evidence" value="ECO:0007669"/>
    <property type="project" value="TreeGrafter"/>
</dbReference>
<organism evidence="9 10">
    <name type="scientific">Leucosporidium creatinivorum</name>
    <dbReference type="NCBI Taxonomy" id="106004"/>
    <lineage>
        <taxon>Eukaryota</taxon>
        <taxon>Fungi</taxon>
        <taxon>Dikarya</taxon>
        <taxon>Basidiomycota</taxon>
        <taxon>Pucciniomycotina</taxon>
        <taxon>Microbotryomycetes</taxon>
        <taxon>Leucosporidiales</taxon>
        <taxon>Leucosporidium</taxon>
    </lineage>
</organism>
<gene>
    <name evidence="9" type="ORF">BCR35DRAFT_323365</name>
</gene>
<feature type="transmembrane region" description="Helical" evidence="7">
    <location>
        <begin position="281"/>
        <end position="301"/>
    </location>
</feature>
<dbReference type="GO" id="GO:0034506">
    <property type="term" value="C:chromosome, centromeric core domain"/>
    <property type="evidence" value="ECO:0007669"/>
    <property type="project" value="TreeGrafter"/>
</dbReference>
<feature type="region of interest" description="Disordered" evidence="6">
    <location>
        <begin position="489"/>
        <end position="508"/>
    </location>
</feature>
<dbReference type="OrthoDB" id="5966927at2759"/>
<comment type="subcellular location">
    <subcellularLocation>
        <location evidence="1">Nucleus inner membrane</location>
        <topology evidence="1">Multi-pass membrane protein</topology>
    </subcellularLocation>
</comment>
<dbReference type="InterPro" id="IPR018617">
    <property type="entry name" value="Ima1_N"/>
</dbReference>
<dbReference type="PANTHER" id="PTHR28538:SF1">
    <property type="entry name" value="INTEGRAL INNER NUCLEAR MEMBRANE PROTEIN IMA1"/>
    <property type="match status" value="1"/>
</dbReference>
<dbReference type="PANTHER" id="PTHR28538">
    <property type="entry name" value="INTEGRAL INNER NUCLEAR MEMBRANE PROTEIN IMA1"/>
    <property type="match status" value="1"/>
</dbReference>
<feature type="region of interest" description="Disordered" evidence="6">
    <location>
        <begin position="63"/>
        <end position="93"/>
    </location>
</feature>
<evidence type="ECO:0000256" key="7">
    <source>
        <dbReference type="SAM" id="Phobius"/>
    </source>
</evidence>
<dbReference type="GO" id="GO:0071765">
    <property type="term" value="P:nuclear inner membrane organization"/>
    <property type="evidence" value="ECO:0007669"/>
    <property type="project" value="InterPro"/>
</dbReference>
<feature type="transmembrane region" description="Helical" evidence="7">
    <location>
        <begin position="313"/>
        <end position="332"/>
    </location>
</feature>
<feature type="region of interest" description="Disordered" evidence="6">
    <location>
        <begin position="368"/>
        <end position="463"/>
    </location>
</feature>
<evidence type="ECO:0000256" key="4">
    <source>
        <dbReference type="ARBA" id="ARBA00023136"/>
    </source>
</evidence>
<name>A0A1Y2G2N6_9BASI</name>
<feature type="domain" description="Ima1 N-terminal" evidence="8">
    <location>
        <begin position="45"/>
        <end position="157"/>
    </location>
</feature>
<keyword evidence="10" id="KW-1185">Reference proteome</keyword>
<dbReference type="Pfam" id="PF09779">
    <property type="entry name" value="Ima1_N"/>
    <property type="match status" value="1"/>
</dbReference>
<feature type="compositionally biased region" description="Gly residues" evidence="6">
    <location>
        <begin position="496"/>
        <end position="508"/>
    </location>
</feature>
<keyword evidence="2 7" id="KW-0812">Transmembrane</keyword>
<dbReference type="GO" id="GO:0044732">
    <property type="term" value="C:mitotic spindle pole body"/>
    <property type="evidence" value="ECO:0007669"/>
    <property type="project" value="TreeGrafter"/>
</dbReference>
<proteinExistence type="predicted"/>